<dbReference type="VEuPathDB" id="FungiDB:PYU1_G010496"/>
<keyword evidence="2" id="KW-1185">Reference proteome</keyword>
<evidence type="ECO:0000313" key="2">
    <source>
        <dbReference type="Proteomes" id="UP000019132"/>
    </source>
</evidence>
<dbReference type="Proteomes" id="UP000019132">
    <property type="component" value="Unassembled WGS sequence"/>
</dbReference>
<protein>
    <submittedName>
        <fullName evidence="1">Uncharacterized protein</fullName>
    </submittedName>
</protein>
<reference evidence="1" key="3">
    <citation type="submission" date="2015-02" db="UniProtKB">
        <authorList>
            <consortium name="EnsemblProtists"/>
        </authorList>
    </citation>
    <scope>IDENTIFICATION</scope>
    <source>
        <strain evidence="1">DAOM BR144</strain>
    </source>
</reference>
<reference evidence="2" key="2">
    <citation type="submission" date="2010-04" db="EMBL/GenBank/DDBJ databases">
        <authorList>
            <person name="Buell R."/>
            <person name="Hamilton J."/>
            <person name="Hostetler J."/>
        </authorList>
    </citation>
    <scope>NUCLEOTIDE SEQUENCE [LARGE SCALE GENOMIC DNA]</scope>
    <source>
        <strain evidence="2">DAOM:BR144</strain>
    </source>
</reference>
<reference evidence="2" key="1">
    <citation type="journal article" date="2010" name="Genome Biol.">
        <title>Genome sequence of the necrotrophic plant pathogen Pythium ultimum reveals original pathogenicity mechanisms and effector repertoire.</title>
        <authorList>
            <person name="Levesque C.A."/>
            <person name="Brouwer H."/>
            <person name="Cano L."/>
            <person name="Hamilton J.P."/>
            <person name="Holt C."/>
            <person name="Huitema E."/>
            <person name="Raffaele S."/>
            <person name="Robideau G.P."/>
            <person name="Thines M."/>
            <person name="Win J."/>
            <person name="Zerillo M.M."/>
            <person name="Beakes G.W."/>
            <person name="Boore J.L."/>
            <person name="Busam D."/>
            <person name="Dumas B."/>
            <person name="Ferriera S."/>
            <person name="Fuerstenberg S.I."/>
            <person name="Gachon C.M."/>
            <person name="Gaulin E."/>
            <person name="Govers F."/>
            <person name="Grenville-Briggs L."/>
            <person name="Horner N."/>
            <person name="Hostetler J."/>
            <person name="Jiang R.H."/>
            <person name="Johnson J."/>
            <person name="Krajaejun T."/>
            <person name="Lin H."/>
            <person name="Meijer H.J."/>
            <person name="Moore B."/>
            <person name="Morris P."/>
            <person name="Phuntmart V."/>
            <person name="Puiu D."/>
            <person name="Shetty J."/>
            <person name="Stajich J.E."/>
            <person name="Tripathy S."/>
            <person name="Wawra S."/>
            <person name="van West P."/>
            <person name="Whitty B.R."/>
            <person name="Coutinho P.M."/>
            <person name="Henrissat B."/>
            <person name="Martin F."/>
            <person name="Thomas P.D."/>
            <person name="Tyler B.M."/>
            <person name="De Vries R.P."/>
            <person name="Kamoun S."/>
            <person name="Yandell M."/>
            <person name="Tisserat N."/>
            <person name="Buell C.R."/>
        </authorList>
    </citation>
    <scope>NUCLEOTIDE SEQUENCE</scope>
    <source>
        <strain evidence="2">DAOM:BR144</strain>
    </source>
</reference>
<name>K3WZW9_GLOUD</name>
<organism evidence="1 2">
    <name type="scientific">Globisporangium ultimum (strain ATCC 200006 / CBS 805.95 / DAOM BR144)</name>
    <name type="common">Pythium ultimum</name>
    <dbReference type="NCBI Taxonomy" id="431595"/>
    <lineage>
        <taxon>Eukaryota</taxon>
        <taxon>Sar</taxon>
        <taxon>Stramenopiles</taxon>
        <taxon>Oomycota</taxon>
        <taxon>Peronosporomycetes</taxon>
        <taxon>Pythiales</taxon>
        <taxon>Pythiaceae</taxon>
        <taxon>Globisporangium</taxon>
    </lineage>
</organism>
<dbReference type="HOGENOM" id="CLU_2676545_0_0_1"/>
<dbReference type="EnsemblProtists" id="PYU1_T010518">
    <property type="protein sequence ID" value="PYU1_T010518"/>
    <property type="gene ID" value="PYU1_G010496"/>
</dbReference>
<evidence type="ECO:0000313" key="1">
    <source>
        <dbReference type="EnsemblProtists" id="PYU1_T010518"/>
    </source>
</evidence>
<accession>K3WZW9</accession>
<dbReference type="InParanoid" id="K3WZW9"/>
<dbReference type="EMBL" id="GL376596">
    <property type="status" value="NOT_ANNOTATED_CDS"/>
    <property type="molecule type" value="Genomic_DNA"/>
</dbReference>
<dbReference type="AlphaFoldDB" id="K3WZW9"/>
<sequence>MGMTVKAGSLAIVQFLHDNRSEGYTAQSVAEAVAHQDFDMLTFLHANQTEVYRRFEYYGSFAQDKLSPQYLETLG</sequence>
<proteinExistence type="predicted"/>